<dbReference type="InterPro" id="IPR054414">
    <property type="entry name" value="Ccdc124/Oxs1_C"/>
</dbReference>
<dbReference type="Proteomes" id="UP001151518">
    <property type="component" value="Unassembled WGS sequence"/>
</dbReference>
<feature type="domain" description="LSO1/LSO2" evidence="5">
    <location>
        <begin position="10"/>
        <end position="77"/>
    </location>
</feature>
<dbReference type="PANTHER" id="PTHR21680:SF0">
    <property type="entry name" value="COILED-COIL DOMAIN-CONTAINING PROTEIN 124"/>
    <property type="match status" value="1"/>
</dbReference>
<feature type="region of interest" description="Disordered" evidence="3">
    <location>
        <begin position="1"/>
        <end position="131"/>
    </location>
</feature>
<comment type="caution">
    <text evidence="6">The sequence shown here is derived from an EMBL/GenBank/DDBJ whole genome shotgun (WGS) entry which is preliminary data.</text>
</comment>
<dbReference type="GO" id="GO:0006366">
    <property type="term" value="P:transcription by RNA polymerase II"/>
    <property type="evidence" value="ECO:0007669"/>
    <property type="project" value="TreeGrafter"/>
</dbReference>
<dbReference type="OrthoDB" id="76412at2759"/>
<proteinExistence type="inferred from homology"/>
<feature type="compositionally biased region" description="Low complexity" evidence="3">
    <location>
        <begin position="99"/>
        <end position="109"/>
    </location>
</feature>
<organism evidence="6 7">
    <name type="scientific">Coemansia spiralis</name>
    <dbReference type="NCBI Taxonomy" id="417178"/>
    <lineage>
        <taxon>Eukaryota</taxon>
        <taxon>Fungi</taxon>
        <taxon>Fungi incertae sedis</taxon>
        <taxon>Zoopagomycota</taxon>
        <taxon>Kickxellomycotina</taxon>
        <taxon>Kickxellomycetes</taxon>
        <taxon>Kickxellales</taxon>
        <taxon>Kickxellaceae</taxon>
        <taxon>Coemansia</taxon>
    </lineage>
</organism>
<dbReference type="Pfam" id="PF22048">
    <property type="entry name" value="LSO1_2-like"/>
    <property type="match status" value="1"/>
</dbReference>
<dbReference type="InterPro" id="IPR054413">
    <property type="entry name" value="LSO1/2"/>
</dbReference>
<dbReference type="Pfam" id="PF06244">
    <property type="entry name" value="Ccdc124"/>
    <property type="match status" value="1"/>
</dbReference>
<evidence type="ECO:0000256" key="1">
    <source>
        <dbReference type="ARBA" id="ARBA00008296"/>
    </source>
</evidence>
<dbReference type="EMBL" id="JANBTW010000116">
    <property type="protein sequence ID" value="KAJ2670796.1"/>
    <property type="molecule type" value="Genomic_DNA"/>
</dbReference>
<dbReference type="PANTHER" id="PTHR21680">
    <property type="entry name" value="COILED-COIL DOMAIN-CONTAINING PROTEIN 124"/>
    <property type="match status" value="1"/>
</dbReference>
<comment type="similarity">
    <text evidence="1">Belongs to the CCDC124 family.</text>
</comment>
<accession>A0A9W8KUE3</accession>
<feature type="compositionally biased region" description="Basic and acidic residues" evidence="3">
    <location>
        <begin position="110"/>
        <end position="131"/>
    </location>
</feature>
<feature type="domain" description="Coiled-coil" evidence="4">
    <location>
        <begin position="176"/>
        <end position="230"/>
    </location>
</feature>
<evidence type="ECO:0000259" key="5">
    <source>
        <dbReference type="Pfam" id="PF22048"/>
    </source>
</evidence>
<evidence type="ECO:0000313" key="7">
    <source>
        <dbReference type="Proteomes" id="UP001151518"/>
    </source>
</evidence>
<evidence type="ECO:0008006" key="8">
    <source>
        <dbReference type="Google" id="ProtNLM"/>
    </source>
</evidence>
<dbReference type="GO" id="GO:0003713">
    <property type="term" value="F:transcription coactivator activity"/>
    <property type="evidence" value="ECO:0007669"/>
    <property type="project" value="TreeGrafter"/>
</dbReference>
<name>A0A9W8KUE3_9FUNG</name>
<evidence type="ECO:0000256" key="3">
    <source>
        <dbReference type="SAM" id="MobiDB-lite"/>
    </source>
</evidence>
<evidence type="ECO:0000313" key="6">
    <source>
        <dbReference type="EMBL" id="KAJ2670796.1"/>
    </source>
</evidence>
<reference evidence="6" key="1">
    <citation type="submission" date="2022-07" db="EMBL/GenBank/DDBJ databases">
        <title>Phylogenomic reconstructions and comparative analyses of Kickxellomycotina fungi.</title>
        <authorList>
            <person name="Reynolds N.K."/>
            <person name="Stajich J.E."/>
            <person name="Barry K."/>
            <person name="Grigoriev I.V."/>
            <person name="Crous P."/>
            <person name="Smith M.E."/>
        </authorList>
    </citation>
    <scope>NUCLEOTIDE SEQUENCE</scope>
    <source>
        <strain evidence="6">NRRL 3115</strain>
    </source>
</reference>
<evidence type="ECO:0000256" key="2">
    <source>
        <dbReference type="ARBA" id="ARBA00023054"/>
    </source>
</evidence>
<dbReference type="GO" id="GO:0005634">
    <property type="term" value="C:nucleus"/>
    <property type="evidence" value="ECO:0007669"/>
    <property type="project" value="TreeGrafter"/>
</dbReference>
<evidence type="ECO:0000259" key="4">
    <source>
        <dbReference type="Pfam" id="PF06244"/>
    </source>
</evidence>
<dbReference type="InterPro" id="IPR010422">
    <property type="entry name" value="Ccdc124/Oxs1"/>
</dbReference>
<feature type="compositionally biased region" description="Basic and acidic residues" evidence="3">
    <location>
        <begin position="16"/>
        <end position="81"/>
    </location>
</feature>
<sequence>MPKKFQGGNSKAIAANEKKAAAKAEKESKERAEKESRDAAKWETGAKRGGKKEELEAKRLEKLERKKEAERLAQQEEKEIAKSSMAKRGPPKLAPKPKPAAAAAATTDKAPARGAEKKALEKEHQIEAAAEENKPIESFSARNIDDILDLMDTIHDSTAAAPSAGGGQVSKGGAAAMIDRHPERRAKAAYQAYLERETPIVREENPHLRLSQIKDIVWKNWLKSPENPRNMSRIAHNATQEEIDAVIEGERKNIQDRLRI</sequence>
<protein>
    <recommendedName>
        <fullName evidence="8">DUF1014-domain-containing protein</fullName>
    </recommendedName>
</protein>
<gene>
    <name evidence="6" type="ORF">GGI25_005715</name>
</gene>
<dbReference type="AlphaFoldDB" id="A0A9W8KUE3"/>
<keyword evidence="2" id="KW-0175">Coiled coil</keyword>